<dbReference type="RefSeq" id="WP_290261286.1">
    <property type="nucleotide sequence ID" value="NZ_JAUFQG010000004.1"/>
</dbReference>
<dbReference type="Pfam" id="PF03704">
    <property type="entry name" value="BTAD"/>
    <property type="match status" value="1"/>
</dbReference>
<dbReference type="Gene3D" id="1.10.10.10">
    <property type="entry name" value="Winged helix-like DNA-binding domain superfamily/Winged helix DNA-binding domain"/>
    <property type="match status" value="1"/>
</dbReference>
<dbReference type="InterPro" id="IPR005158">
    <property type="entry name" value="BTAD"/>
</dbReference>
<comment type="caution">
    <text evidence="2">The sequence shown here is derived from an EMBL/GenBank/DDBJ whole genome shotgun (WGS) entry which is preliminary data.</text>
</comment>
<keyword evidence="3" id="KW-1185">Reference proteome</keyword>
<dbReference type="Proteomes" id="UP001595840">
    <property type="component" value="Unassembled WGS sequence"/>
</dbReference>
<feature type="domain" description="Bacterial transcriptional activator" evidence="1">
    <location>
        <begin position="117"/>
        <end position="252"/>
    </location>
</feature>
<protein>
    <submittedName>
        <fullName evidence="2">BTAD domain-containing putative transcriptional regulator</fullName>
    </submittedName>
</protein>
<gene>
    <name evidence="2" type="ORF">ACFOX3_14190</name>
</gene>
<evidence type="ECO:0000313" key="3">
    <source>
        <dbReference type="Proteomes" id="UP001595840"/>
    </source>
</evidence>
<dbReference type="InterPro" id="IPR051677">
    <property type="entry name" value="AfsR-DnrI-RedD_regulator"/>
</dbReference>
<dbReference type="InterPro" id="IPR036388">
    <property type="entry name" value="WH-like_DNA-bd_sf"/>
</dbReference>
<name>A0ABV8V8A4_9GAMM</name>
<evidence type="ECO:0000259" key="1">
    <source>
        <dbReference type="SMART" id="SM01043"/>
    </source>
</evidence>
<proteinExistence type="predicted"/>
<organism evidence="2 3">
    <name type="scientific">Simiduia curdlanivorans</name>
    <dbReference type="NCBI Taxonomy" id="1492769"/>
    <lineage>
        <taxon>Bacteria</taxon>
        <taxon>Pseudomonadati</taxon>
        <taxon>Pseudomonadota</taxon>
        <taxon>Gammaproteobacteria</taxon>
        <taxon>Cellvibrionales</taxon>
        <taxon>Cellvibrionaceae</taxon>
        <taxon>Simiduia</taxon>
    </lineage>
</organism>
<dbReference type="SUPFAM" id="SSF46894">
    <property type="entry name" value="C-terminal effector domain of the bipartite response regulators"/>
    <property type="match status" value="1"/>
</dbReference>
<dbReference type="EMBL" id="JBHSCX010000020">
    <property type="protein sequence ID" value="MFC4363460.1"/>
    <property type="molecule type" value="Genomic_DNA"/>
</dbReference>
<sequence length="276" mass="31775">MENIVTLNLAASSTHQLCIGASALPNLPTARSFLLLLYFTQHKGQALGRDVAAEALWPDVKIDTARTRLRSELWRLKQWFDLHCFNLSPFLACDRKHLIVAANFPVQSDTEALHHIADTLYRNALEVNLKDIRQDIYRLLDRFEHGVLSSYFNEWAETEKFHVQNSLRQCREFLFHQLCQKGEWREAIIHGQALIEKEPLDEYLHAELMRCYIALECRGLAVRQYSECQKVLREELGITPSTSIERLYRSLLSHKHLPGFIASQSTAGFSKPTLSA</sequence>
<dbReference type="PANTHER" id="PTHR35807:SF3">
    <property type="entry name" value="BLL5740 PROTEIN"/>
    <property type="match status" value="1"/>
</dbReference>
<dbReference type="InterPro" id="IPR011990">
    <property type="entry name" value="TPR-like_helical_dom_sf"/>
</dbReference>
<dbReference type="Gene3D" id="1.25.40.10">
    <property type="entry name" value="Tetratricopeptide repeat domain"/>
    <property type="match status" value="1"/>
</dbReference>
<accession>A0ABV8V8A4</accession>
<dbReference type="SUPFAM" id="SSF48452">
    <property type="entry name" value="TPR-like"/>
    <property type="match status" value="1"/>
</dbReference>
<evidence type="ECO:0000313" key="2">
    <source>
        <dbReference type="EMBL" id="MFC4363460.1"/>
    </source>
</evidence>
<dbReference type="SMART" id="SM01043">
    <property type="entry name" value="BTAD"/>
    <property type="match status" value="1"/>
</dbReference>
<dbReference type="PANTHER" id="PTHR35807">
    <property type="entry name" value="TRANSCRIPTIONAL REGULATOR REDD-RELATED"/>
    <property type="match status" value="1"/>
</dbReference>
<dbReference type="InterPro" id="IPR016032">
    <property type="entry name" value="Sig_transdc_resp-reg_C-effctor"/>
</dbReference>
<reference evidence="3" key="1">
    <citation type="journal article" date="2019" name="Int. J. Syst. Evol. Microbiol.">
        <title>The Global Catalogue of Microorganisms (GCM) 10K type strain sequencing project: providing services to taxonomists for standard genome sequencing and annotation.</title>
        <authorList>
            <consortium name="The Broad Institute Genomics Platform"/>
            <consortium name="The Broad Institute Genome Sequencing Center for Infectious Disease"/>
            <person name="Wu L."/>
            <person name="Ma J."/>
        </authorList>
    </citation>
    <scope>NUCLEOTIDE SEQUENCE [LARGE SCALE GENOMIC DNA]</scope>
    <source>
        <strain evidence="3">CECT 8570</strain>
    </source>
</reference>